<evidence type="ECO:0000313" key="7">
    <source>
        <dbReference type="EMBL" id="TBH79837.1"/>
    </source>
</evidence>
<protein>
    <submittedName>
        <fullName evidence="7">Branched-chain amino acid ABC transporter substrate-binding protein</fullName>
    </submittedName>
</protein>
<dbReference type="AlphaFoldDB" id="A0A6H3FE86"/>
<evidence type="ECO:0000256" key="1">
    <source>
        <dbReference type="ARBA" id="ARBA00010062"/>
    </source>
</evidence>
<evidence type="ECO:0000256" key="5">
    <source>
        <dbReference type="SAM" id="SignalP"/>
    </source>
</evidence>
<feature type="domain" description="Leucine-binding protein" evidence="6">
    <location>
        <begin position="27"/>
        <end position="366"/>
    </location>
</feature>
<accession>A0A6H3FE86</accession>
<dbReference type="Pfam" id="PF13458">
    <property type="entry name" value="Peripla_BP_6"/>
    <property type="match status" value="1"/>
</dbReference>
<dbReference type="CDD" id="cd06342">
    <property type="entry name" value="PBP1_ABC_LIVBP-like"/>
    <property type="match status" value="1"/>
</dbReference>
<proteinExistence type="inferred from homology"/>
<comment type="caution">
    <text evidence="7">The sequence shown here is derived from an EMBL/GenBank/DDBJ whole genome shotgun (WGS) entry which is preliminary data.</text>
</comment>
<evidence type="ECO:0000256" key="4">
    <source>
        <dbReference type="ARBA" id="ARBA00022970"/>
    </source>
</evidence>
<sequence length="377" mass="39952">MNKAVTWLATMAFCVATAAPALAAEDSIKIGVQGAHSGDLASYGVPSLNAVKIVVDKANAKGGVLGRKIEVISQDDQCKPEMATNAATKLISDKAVAVVGPICSGPTKASLPLFQQAGIIAISPTATTPGLTEDGKNPLFFRTVANDNAQAKLTSDFVLNKLKAKSVAYLHDNGDYGKGFADNNRAILEKAGVKTVLFEAVTPDAVDFSAVVRKLRRAKPDILVFGGYQPVASKLIQQMRRDHLKVPLIGPDGVKDETFLKMTGKDSEGTYASYPKDTSALPQYKEAREAHIKAFGSEPGFGYYNAYAATQCLLAAIEKAGSTDTAKLKEVLRNNLVDTPLGKINFNAQGDAAGMGLSIYQVQGGKFVELDHSITLN</sequence>
<dbReference type="Gene3D" id="3.40.50.2300">
    <property type="match status" value="2"/>
</dbReference>
<feature type="signal peptide" evidence="5">
    <location>
        <begin position="1"/>
        <end position="23"/>
    </location>
</feature>
<name>A0A6H3FE86_9BACT</name>
<dbReference type="PANTHER" id="PTHR47151">
    <property type="entry name" value="LEU/ILE/VAL-BINDING ABC TRANSPORTER SUBUNIT"/>
    <property type="match status" value="1"/>
</dbReference>
<dbReference type="EMBL" id="SIXC01000006">
    <property type="protein sequence ID" value="TBH79837.1"/>
    <property type="molecule type" value="Genomic_DNA"/>
</dbReference>
<dbReference type="InterPro" id="IPR028081">
    <property type="entry name" value="Leu-bd"/>
</dbReference>
<dbReference type="SUPFAM" id="SSF53822">
    <property type="entry name" value="Periplasmic binding protein-like I"/>
    <property type="match status" value="1"/>
</dbReference>
<dbReference type="InterPro" id="IPR000709">
    <property type="entry name" value="Leu_Ile_Val-bd"/>
</dbReference>
<comment type="similarity">
    <text evidence="1">Belongs to the leucine-binding protein family.</text>
</comment>
<keyword evidence="2" id="KW-0813">Transport</keyword>
<evidence type="ECO:0000256" key="2">
    <source>
        <dbReference type="ARBA" id="ARBA00022448"/>
    </source>
</evidence>
<dbReference type="PANTHER" id="PTHR47151:SF2">
    <property type="entry name" value="AMINO ACID BINDING PROTEIN"/>
    <property type="match status" value="1"/>
</dbReference>
<keyword evidence="8" id="KW-1185">Reference proteome</keyword>
<feature type="chain" id="PRO_5026201988" evidence="5">
    <location>
        <begin position="24"/>
        <end position="377"/>
    </location>
</feature>
<dbReference type="GO" id="GO:0006865">
    <property type="term" value="P:amino acid transport"/>
    <property type="evidence" value="ECO:0007669"/>
    <property type="project" value="UniProtKB-KW"/>
</dbReference>
<reference evidence="7 8" key="1">
    <citation type="submission" date="2018-12" db="EMBL/GenBank/DDBJ databases">
        <title>First genome draft of Desulfovibrio legallis sp. nov.</title>
        <authorList>
            <person name="Ben Dhia O."/>
            <person name="Najjari A."/>
            <person name="Ferjani R."/>
            <person name="Fhoula I."/>
            <person name="Fardeau M.-L."/>
            <person name="Boudabbous A."/>
            <person name="Ouzari H.I."/>
        </authorList>
    </citation>
    <scope>NUCLEOTIDE SEQUENCE [LARGE SCALE GENOMIC DNA]</scope>
    <source>
        <strain evidence="7 8">H1T</strain>
    </source>
</reference>
<dbReference type="Proteomes" id="UP000292919">
    <property type="component" value="Unassembled WGS sequence"/>
</dbReference>
<dbReference type="InterPro" id="IPR028082">
    <property type="entry name" value="Peripla_BP_I"/>
</dbReference>
<dbReference type="PRINTS" id="PR00337">
    <property type="entry name" value="LEUILEVALBP"/>
</dbReference>
<evidence type="ECO:0000313" key="8">
    <source>
        <dbReference type="Proteomes" id="UP000292919"/>
    </source>
</evidence>
<evidence type="ECO:0000256" key="3">
    <source>
        <dbReference type="ARBA" id="ARBA00022729"/>
    </source>
</evidence>
<gene>
    <name evidence="7" type="ORF">EB812_05960</name>
</gene>
<evidence type="ECO:0000259" key="6">
    <source>
        <dbReference type="Pfam" id="PF13458"/>
    </source>
</evidence>
<organism evidence="7 8">
    <name type="scientific">Desulfovibrio legallii</name>
    <dbReference type="NCBI Taxonomy" id="571438"/>
    <lineage>
        <taxon>Bacteria</taxon>
        <taxon>Pseudomonadati</taxon>
        <taxon>Thermodesulfobacteriota</taxon>
        <taxon>Desulfovibrionia</taxon>
        <taxon>Desulfovibrionales</taxon>
        <taxon>Desulfovibrionaceae</taxon>
        <taxon>Desulfovibrio</taxon>
    </lineage>
</organism>
<keyword evidence="3 5" id="KW-0732">Signal</keyword>
<keyword evidence="4" id="KW-0029">Amino-acid transport</keyword>
<dbReference type="RefSeq" id="WP_130957931.1">
    <property type="nucleotide sequence ID" value="NZ_JBHSHA010000008.1"/>
</dbReference>